<dbReference type="PANTHER" id="PTHR46142:SF3">
    <property type="entry name" value="F18B13.24 PROTEIN"/>
    <property type="match status" value="1"/>
</dbReference>
<dbReference type="AlphaFoldDB" id="A0A2W5QJK4"/>
<evidence type="ECO:0000313" key="3">
    <source>
        <dbReference type="Proteomes" id="UP000249135"/>
    </source>
</evidence>
<reference evidence="2 3" key="1">
    <citation type="submission" date="2017-08" db="EMBL/GenBank/DDBJ databases">
        <title>Infants hospitalized years apart are colonized by the same room-sourced microbial strains.</title>
        <authorList>
            <person name="Brooks B."/>
            <person name="Olm M.R."/>
            <person name="Firek B.A."/>
            <person name="Baker R."/>
            <person name="Thomas B.C."/>
            <person name="Morowitz M.J."/>
            <person name="Banfield J.F."/>
        </authorList>
    </citation>
    <scope>NUCLEOTIDE SEQUENCE [LARGE SCALE GENOMIC DNA]</scope>
    <source>
        <strain evidence="2">S2_005_003_R2_41</strain>
    </source>
</reference>
<dbReference type="SUPFAM" id="SSF54593">
    <property type="entry name" value="Glyoxalase/Bleomycin resistance protein/Dihydroxybiphenyl dioxygenase"/>
    <property type="match status" value="1"/>
</dbReference>
<accession>A0A2W5QJK4</accession>
<dbReference type="Pfam" id="PF00903">
    <property type="entry name" value="Glyoxalase"/>
    <property type="match status" value="1"/>
</dbReference>
<name>A0A2W5QJK4_VARPD</name>
<dbReference type="InterPro" id="IPR004360">
    <property type="entry name" value="Glyas_Fos-R_dOase_dom"/>
</dbReference>
<dbReference type="Proteomes" id="UP000249135">
    <property type="component" value="Unassembled WGS sequence"/>
</dbReference>
<gene>
    <name evidence="2" type="ORF">DI563_04665</name>
</gene>
<dbReference type="InterPro" id="IPR029068">
    <property type="entry name" value="Glyas_Bleomycin-R_OHBP_Dase"/>
</dbReference>
<organism evidence="2 3">
    <name type="scientific">Variovorax paradoxus</name>
    <dbReference type="NCBI Taxonomy" id="34073"/>
    <lineage>
        <taxon>Bacteria</taxon>
        <taxon>Pseudomonadati</taxon>
        <taxon>Pseudomonadota</taxon>
        <taxon>Betaproteobacteria</taxon>
        <taxon>Burkholderiales</taxon>
        <taxon>Comamonadaceae</taxon>
        <taxon>Variovorax</taxon>
    </lineage>
</organism>
<feature type="domain" description="VOC" evidence="1">
    <location>
        <begin position="5"/>
        <end position="137"/>
    </location>
</feature>
<dbReference type="PANTHER" id="PTHR46142">
    <property type="match status" value="1"/>
</dbReference>
<proteinExistence type="predicted"/>
<protein>
    <submittedName>
        <fullName evidence="2">Glyoxalase</fullName>
    </submittedName>
</protein>
<comment type="caution">
    <text evidence="2">The sequence shown here is derived from an EMBL/GenBank/DDBJ whole genome shotgun (WGS) entry which is preliminary data.</text>
</comment>
<evidence type="ECO:0000259" key="1">
    <source>
        <dbReference type="PROSITE" id="PS51819"/>
    </source>
</evidence>
<dbReference type="InterPro" id="IPR037523">
    <property type="entry name" value="VOC_core"/>
</dbReference>
<dbReference type="Gene3D" id="3.10.180.10">
    <property type="entry name" value="2,3-Dihydroxybiphenyl 1,2-Dioxygenase, domain 1"/>
    <property type="match status" value="1"/>
</dbReference>
<dbReference type="PROSITE" id="PS51819">
    <property type="entry name" value="VOC"/>
    <property type="match status" value="1"/>
</dbReference>
<evidence type="ECO:0000313" key="2">
    <source>
        <dbReference type="EMBL" id="PZQ77206.1"/>
    </source>
</evidence>
<sequence>MPIRKLAHYSVRTSDLEASRQFYVDILGFRVGYRPPLDFPGLWLYQGGDDADYGVVHLIGTDGAGSGLADYLGERSAADTGTGALDHLAFLATGVDEFRERLAHAGVAYRDRTLPGLGLRQLFFVDPSGLTIELNFPAVEPRRAAAPAQELQMSATTDACRAHE</sequence>
<dbReference type="EMBL" id="QFPP01000028">
    <property type="protein sequence ID" value="PZQ77206.1"/>
    <property type="molecule type" value="Genomic_DNA"/>
</dbReference>